<sequence>ALAAELDAQYVQELLQDDLEPDPEPEPQAEVALPGEDDLDTAFDLSLDDLDGLEGLGMDDPQAPQATPPADIAALDDLDFDTLLQEQTQAQAEPQPVPEAVAAPADVAAEPAVEPAATLDDLADFDLDMGLDAVPPAAEPQPEAPLDIEAELAAFDESLGLDDSFPDLALADDFDLSLADEPDPLADSFTAELDDVNAELDKLSQSLEQPSIEPHFTADDAADLLLDEPEFDYLAGTDEAATKLDLARAYIDMGDNDGARDILDEVMKEGTEAQRKEAIDLRSQMN</sequence>
<gene>
    <name evidence="2" type="ORF">G3436_13180</name>
</gene>
<dbReference type="Proteomes" id="UP000482634">
    <property type="component" value="Unassembled WGS sequence"/>
</dbReference>
<evidence type="ECO:0000313" key="3">
    <source>
        <dbReference type="Proteomes" id="UP000482634"/>
    </source>
</evidence>
<name>A0A6B3NN63_9PSED</name>
<accession>A0A6B3NN63</accession>
<dbReference type="NCBIfam" id="TIGR03504">
    <property type="entry name" value="FimV_Cterm"/>
    <property type="match status" value="1"/>
</dbReference>
<dbReference type="RefSeq" id="WP_279538621.1">
    <property type="nucleotide sequence ID" value="NZ_JAAHBU010000164.1"/>
</dbReference>
<dbReference type="Gene3D" id="1.20.58.2200">
    <property type="match status" value="1"/>
</dbReference>
<feature type="non-terminal residue" evidence="2">
    <location>
        <position position="1"/>
    </location>
</feature>
<dbReference type="AlphaFoldDB" id="A0A6B3NN63"/>
<dbReference type="InterPro" id="IPR038440">
    <property type="entry name" value="FimV_C_sf"/>
</dbReference>
<feature type="compositionally biased region" description="Acidic residues" evidence="1">
    <location>
        <begin position="16"/>
        <end position="27"/>
    </location>
</feature>
<feature type="compositionally biased region" description="Acidic residues" evidence="1">
    <location>
        <begin position="35"/>
        <end position="52"/>
    </location>
</feature>
<feature type="compositionally biased region" description="Low complexity" evidence="1">
    <location>
        <begin position="56"/>
        <end position="71"/>
    </location>
</feature>
<evidence type="ECO:0000256" key="1">
    <source>
        <dbReference type="SAM" id="MobiDB-lite"/>
    </source>
</evidence>
<dbReference type="EMBL" id="JAAHBU010000164">
    <property type="protein sequence ID" value="NER64655.1"/>
    <property type="molecule type" value="Genomic_DNA"/>
</dbReference>
<dbReference type="InterPro" id="IPR020011">
    <property type="entry name" value="FimV_C"/>
</dbReference>
<proteinExistence type="predicted"/>
<protein>
    <submittedName>
        <fullName evidence="2">Peptidoglycan-binding protein</fullName>
    </submittedName>
</protein>
<reference evidence="2 3" key="1">
    <citation type="submission" date="2020-02" db="EMBL/GenBank/DDBJ databases">
        <title>Broccoli isolated Pseudomonas sp.</title>
        <authorList>
            <person name="Fujikawa T."/>
            <person name="Sawada H."/>
        </authorList>
    </citation>
    <scope>NUCLEOTIDE SEQUENCE [LARGE SCALE GENOMIC DNA]</scope>
    <source>
        <strain evidence="2 3">MAFF212427</strain>
    </source>
</reference>
<evidence type="ECO:0000313" key="2">
    <source>
        <dbReference type="EMBL" id="NER64655.1"/>
    </source>
</evidence>
<keyword evidence="3" id="KW-1185">Reference proteome</keyword>
<organism evidence="2 3">
    <name type="scientific">Pseudomonas brassicae</name>
    <dbReference type="NCBI Taxonomy" id="2708063"/>
    <lineage>
        <taxon>Bacteria</taxon>
        <taxon>Pseudomonadati</taxon>
        <taxon>Pseudomonadota</taxon>
        <taxon>Gammaproteobacteria</taxon>
        <taxon>Pseudomonadales</taxon>
        <taxon>Pseudomonadaceae</taxon>
        <taxon>Pseudomonas</taxon>
    </lineage>
</organism>
<comment type="caution">
    <text evidence="2">The sequence shown here is derived from an EMBL/GenBank/DDBJ whole genome shotgun (WGS) entry which is preliminary data.</text>
</comment>
<feature type="region of interest" description="Disordered" evidence="1">
    <location>
        <begin position="16"/>
        <end position="71"/>
    </location>
</feature>